<keyword evidence="2" id="KW-0378">Hydrolase</keyword>
<evidence type="ECO:0000256" key="4">
    <source>
        <dbReference type="SAM" id="SignalP"/>
    </source>
</evidence>
<sequence>MKKIFIKLAVFVLFFAPLSGFAAAPLNQQFKGRILLQVESHGEAWYINPNDAKRVYLKDGAAAYGLMRNLGLGITDADLKKIPVGVEARFQDTDTDSDGLSNNLEEGLKTDLEKWDTDGDGASDGNEVLEKNTNPLGVGYLTYDYSLINKLKGKILLQVQSRGQAWYLNPVNGKRYYLKDGNAAYQIMRYLSLGITNANLNKIPVGQDSQTPPVASQTPSTNENIQKESVKQEKSTELETGTQPAPAAKTSLTNSEIIQKIKPSVVYLETNQGQGTGFIIDVEGQILTNAHVVEGVSTSTVKLFDNRSYTATVVARDEIRDLALLTIPVSGLTPAELGNSDEVKQGDQVFSFGYPFGIEGDVSFKDGTISRNHTIDGVVYFETSVDSHPGNSGGPLVNKYGQVIGVNTYVYGYAINGISVGETIKFSLPINTVKNVLPGLKNGASILKDSNTGDYVKVELVPQTFNSTIVSLGTQNTEMMKIKFTSTYEKDIKITGITFKRNGLIDNTEFSNTSLLRSGQVIGNGNFVEDKITFTNLPLSITANSSLEITLVATIAPDVTNYFHITYLTIEGASSFVTEASITGEFPIQGRTITLLD</sequence>
<organism evidence="5 6">
    <name type="scientific">Candidatus Komeilibacteria bacterium RIFCSPLOWO2_01_FULL_45_10</name>
    <dbReference type="NCBI Taxonomy" id="1798550"/>
    <lineage>
        <taxon>Bacteria</taxon>
        <taxon>Candidatus Komeiliibacteriota</taxon>
    </lineage>
</organism>
<name>A0A1G2BKH6_9BACT</name>
<dbReference type="InterPro" id="IPR001940">
    <property type="entry name" value="Peptidase_S1C"/>
</dbReference>
<evidence type="ECO:0000256" key="3">
    <source>
        <dbReference type="SAM" id="MobiDB-lite"/>
    </source>
</evidence>
<dbReference type="PRINTS" id="PR00834">
    <property type="entry name" value="PROTEASES2C"/>
</dbReference>
<evidence type="ECO:0000256" key="1">
    <source>
        <dbReference type="ARBA" id="ARBA00022670"/>
    </source>
</evidence>
<comment type="caution">
    <text evidence="5">The sequence shown here is derived from an EMBL/GenBank/DDBJ whole genome shotgun (WGS) entry which is preliminary data.</text>
</comment>
<evidence type="ECO:0008006" key="7">
    <source>
        <dbReference type="Google" id="ProtNLM"/>
    </source>
</evidence>
<dbReference type="SUPFAM" id="SSF50494">
    <property type="entry name" value="Trypsin-like serine proteases"/>
    <property type="match status" value="1"/>
</dbReference>
<dbReference type="AlphaFoldDB" id="A0A1G2BKH6"/>
<dbReference type="EMBL" id="MHKL01000013">
    <property type="protein sequence ID" value="OGY89595.1"/>
    <property type="molecule type" value="Genomic_DNA"/>
</dbReference>
<feature type="compositionally biased region" description="Polar residues" evidence="3">
    <location>
        <begin position="207"/>
        <end position="224"/>
    </location>
</feature>
<protein>
    <recommendedName>
        <fullName evidence="7">Serine protease</fullName>
    </recommendedName>
</protein>
<dbReference type="PANTHER" id="PTHR43343">
    <property type="entry name" value="PEPTIDASE S12"/>
    <property type="match status" value="1"/>
</dbReference>
<gene>
    <name evidence="5" type="ORF">A2927_01690</name>
</gene>
<feature type="signal peptide" evidence="4">
    <location>
        <begin position="1"/>
        <end position="22"/>
    </location>
</feature>
<dbReference type="STRING" id="1798550.A2927_01690"/>
<dbReference type="GO" id="GO:0004252">
    <property type="term" value="F:serine-type endopeptidase activity"/>
    <property type="evidence" value="ECO:0007669"/>
    <property type="project" value="InterPro"/>
</dbReference>
<dbReference type="InterPro" id="IPR051201">
    <property type="entry name" value="Chloro_Bact_Ser_Proteases"/>
</dbReference>
<evidence type="ECO:0000313" key="6">
    <source>
        <dbReference type="Proteomes" id="UP000178849"/>
    </source>
</evidence>
<keyword evidence="1" id="KW-0645">Protease</keyword>
<dbReference type="GO" id="GO:0006508">
    <property type="term" value="P:proteolysis"/>
    <property type="evidence" value="ECO:0007669"/>
    <property type="project" value="UniProtKB-KW"/>
</dbReference>
<dbReference type="Pfam" id="PF13365">
    <property type="entry name" value="Trypsin_2"/>
    <property type="match status" value="1"/>
</dbReference>
<dbReference type="Proteomes" id="UP000178849">
    <property type="component" value="Unassembled WGS sequence"/>
</dbReference>
<reference evidence="5 6" key="1">
    <citation type="journal article" date="2016" name="Nat. Commun.">
        <title>Thousands of microbial genomes shed light on interconnected biogeochemical processes in an aquifer system.</title>
        <authorList>
            <person name="Anantharaman K."/>
            <person name="Brown C.T."/>
            <person name="Hug L.A."/>
            <person name="Sharon I."/>
            <person name="Castelle C.J."/>
            <person name="Probst A.J."/>
            <person name="Thomas B.C."/>
            <person name="Singh A."/>
            <person name="Wilkins M.J."/>
            <person name="Karaoz U."/>
            <person name="Brodie E.L."/>
            <person name="Williams K.H."/>
            <person name="Hubbard S.S."/>
            <person name="Banfield J.F."/>
        </authorList>
    </citation>
    <scope>NUCLEOTIDE SEQUENCE [LARGE SCALE GENOMIC DNA]</scope>
</reference>
<feature type="chain" id="PRO_5009582085" description="Serine protease" evidence="4">
    <location>
        <begin position="23"/>
        <end position="597"/>
    </location>
</feature>
<dbReference type="InterPro" id="IPR009003">
    <property type="entry name" value="Peptidase_S1_PA"/>
</dbReference>
<accession>A0A1G2BKH6</accession>
<dbReference type="PANTHER" id="PTHR43343:SF3">
    <property type="entry name" value="PROTEASE DO-LIKE 8, CHLOROPLASTIC"/>
    <property type="match status" value="1"/>
</dbReference>
<feature type="compositionally biased region" description="Basic and acidic residues" evidence="3">
    <location>
        <begin position="225"/>
        <end position="237"/>
    </location>
</feature>
<proteinExistence type="predicted"/>
<evidence type="ECO:0000256" key="2">
    <source>
        <dbReference type="ARBA" id="ARBA00022801"/>
    </source>
</evidence>
<dbReference type="Gene3D" id="2.40.10.120">
    <property type="match status" value="1"/>
</dbReference>
<keyword evidence="4" id="KW-0732">Signal</keyword>
<feature type="region of interest" description="Disordered" evidence="3">
    <location>
        <begin position="204"/>
        <end position="250"/>
    </location>
</feature>
<evidence type="ECO:0000313" key="5">
    <source>
        <dbReference type="EMBL" id="OGY89595.1"/>
    </source>
</evidence>